<protein>
    <submittedName>
        <fullName evidence="2">Uncharacterized protein</fullName>
    </submittedName>
</protein>
<feature type="region of interest" description="Disordered" evidence="1">
    <location>
        <begin position="1"/>
        <end position="105"/>
    </location>
</feature>
<reference evidence="2 3" key="1">
    <citation type="submission" date="2019-05" db="EMBL/GenBank/DDBJ databases">
        <title>Another draft genome of Portunus trituberculatus and its Hox gene families provides insights of decapod evolution.</title>
        <authorList>
            <person name="Jeong J.-H."/>
            <person name="Song I."/>
            <person name="Kim S."/>
            <person name="Choi T."/>
            <person name="Kim D."/>
            <person name="Ryu S."/>
            <person name="Kim W."/>
        </authorList>
    </citation>
    <scope>NUCLEOTIDE SEQUENCE [LARGE SCALE GENOMIC DNA]</scope>
    <source>
        <tissue evidence="2">Muscle</tissue>
    </source>
</reference>
<evidence type="ECO:0000256" key="1">
    <source>
        <dbReference type="SAM" id="MobiDB-lite"/>
    </source>
</evidence>
<dbReference type="AlphaFoldDB" id="A0A5B7FNG1"/>
<sequence length="209" mass="22250">MTKVTRRNALSSHALSRHTPSSTTSPSPRSPPYRADRQTTGRHKFPSPSLEFTPDKLLSTRRQLQHGVFTTPPGAPVGGGTLVAGRSREHGARGTRSKGEGARAAAAGGMYDYRNKNVTIFYREDGLEGREMKPSSSSSFPGKSYKPGGGIRRPRGGNSRGDVLPQADQLVGSRGTRATTPPPTPPAPPPTPEAGAFKPIIFQPLKTKG</sequence>
<feature type="compositionally biased region" description="Pro residues" evidence="1">
    <location>
        <begin position="180"/>
        <end position="192"/>
    </location>
</feature>
<organism evidence="2 3">
    <name type="scientific">Portunus trituberculatus</name>
    <name type="common">Swimming crab</name>
    <name type="synonym">Neptunus trituberculatus</name>
    <dbReference type="NCBI Taxonomy" id="210409"/>
    <lineage>
        <taxon>Eukaryota</taxon>
        <taxon>Metazoa</taxon>
        <taxon>Ecdysozoa</taxon>
        <taxon>Arthropoda</taxon>
        <taxon>Crustacea</taxon>
        <taxon>Multicrustacea</taxon>
        <taxon>Malacostraca</taxon>
        <taxon>Eumalacostraca</taxon>
        <taxon>Eucarida</taxon>
        <taxon>Decapoda</taxon>
        <taxon>Pleocyemata</taxon>
        <taxon>Brachyura</taxon>
        <taxon>Eubrachyura</taxon>
        <taxon>Portunoidea</taxon>
        <taxon>Portunidae</taxon>
        <taxon>Portuninae</taxon>
        <taxon>Portunus</taxon>
    </lineage>
</organism>
<feature type="compositionally biased region" description="Low complexity" evidence="1">
    <location>
        <begin position="134"/>
        <end position="146"/>
    </location>
</feature>
<dbReference type="EMBL" id="VSRR010008059">
    <property type="protein sequence ID" value="MPC48022.1"/>
    <property type="molecule type" value="Genomic_DNA"/>
</dbReference>
<gene>
    <name evidence="2" type="ORF">E2C01_041787</name>
</gene>
<feature type="compositionally biased region" description="Basic and acidic residues" evidence="1">
    <location>
        <begin position="86"/>
        <end position="101"/>
    </location>
</feature>
<comment type="caution">
    <text evidence="2">The sequence shown here is derived from an EMBL/GenBank/DDBJ whole genome shotgun (WGS) entry which is preliminary data.</text>
</comment>
<accession>A0A5B7FNG1</accession>
<keyword evidence="3" id="KW-1185">Reference proteome</keyword>
<feature type="region of interest" description="Disordered" evidence="1">
    <location>
        <begin position="126"/>
        <end position="209"/>
    </location>
</feature>
<dbReference type="Proteomes" id="UP000324222">
    <property type="component" value="Unassembled WGS sequence"/>
</dbReference>
<evidence type="ECO:0000313" key="3">
    <source>
        <dbReference type="Proteomes" id="UP000324222"/>
    </source>
</evidence>
<evidence type="ECO:0000313" key="2">
    <source>
        <dbReference type="EMBL" id="MPC48022.1"/>
    </source>
</evidence>
<proteinExistence type="predicted"/>
<name>A0A5B7FNG1_PORTR</name>